<evidence type="ECO:0000313" key="1">
    <source>
        <dbReference type="EMBL" id="CAN61311.1"/>
    </source>
</evidence>
<organism evidence="1">
    <name type="scientific">Vitis vinifera</name>
    <name type="common">Grape</name>
    <dbReference type="NCBI Taxonomy" id="29760"/>
    <lineage>
        <taxon>Eukaryota</taxon>
        <taxon>Viridiplantae</taxon>
        <taxon>Streptophyta</taxon>
        <taxon>Embryophyta</taxon>
        <taxon>Tracheophyta</taxon>
        <taxon>Spermatophyta</taxon>
        <taxon>Magnoliopsida</taxon>
        <taxon>eudicotyledons</taxon>
        <taxon>Gunneridae</taxon>
        <taxon>Pentapetalae</taxon>
        <taxon>rosids</taxon>
        <taxon>Vitales</taxon>
        <taxon>Vitaceae</taxon>
        <taxon>Viteae</taxon>
        <taxon>Vitis</taxon>
    </lineage>
</organism>
<proteinExistence type="predicted"/>
<name>A5BFK3_VITVI</name>
<dbReference type="EMBL" id="AM457796">
    <property type="protein sequence ID" value="CAN61311.1"/>
    <property type="molecule type" value="Genomic_DNA"/>
</dbReference>
<gene>
    <name evidence="1" type="ORF">VITISV_034431</name>
</gene>
<sequence>MNWAFVDKKILISSSYHQIDRKINKFLKRYKALRPCAVRRHLGASELLLGAIRPWHCAHGFINWLTAQGLGALVLVRGGDRPHQVPCRCGHGVHTTHVVEPMCVCSSRVVRARSPSGAHAVHVWLARTARLVHSRCASSSPAVCVWLAHSARLARPWCVRGARLARPRPPPMAPGV</sequence>
<reference evidence="1" key="1">
    <citation type="journal article" date="2007" name="PLoS ONE">
        <title>The first genome sequence of an elite grapevine cultivar (Pinot noir Vitis vinifera L.): coping with a highly heterozygous genome.</title>
        <authorList>
            <person name="Velasco R."/>
            <person name="Zharkikh A."/>
            <person name="Troggio M."/>
            <person name="Cartwright D.A."/>
            <person name="Cestaro A."/>
            <person name="Pruss D."/>
            <person name="Pindo M."/>
            <person name="FitzGerald L.M."/>
            <person name="Vezzulli S."/>
            <person name="Reid J."/>
            <person name="Malacarne G."/>
            <person name="Iliev D."/>
            <person name="Coppola G."/>
            <person name="Wardell B."/>
            <person name="Micheletti D."/>
            <person name="Macalma T."/>
            <person name="Facci M."/>
            <person name="Mitchell J.T."/>
            <person name="Perazzolli M."/>
            <person name="Eldredge G."/>
            <person name="Gatto P."/>
            <person name="Oyzerski R."/>
            <person name="Moretto M."/>
            <person name="Gutin N."/>
            <person name="Stefanini M."/>
            <person name="Chen Y."/>
            <person name="Segala C."/>
            <person name="Davenport C."/>
            <person name="Dematte L."/>
            <person name="Mraz A."/>
            <person name="Battilana J."/>
            <person name="Stormo K."/>
            <person name="Costa F."/>
            <person name="Tao Q."/>
            <person name="Si-Ammour A."/>
            <person name="Harkins T."/>
            <person name="Lackey A."/>
            <person name="Perbost C."/>
            <person name="Taillon B."/>
            <person name="Stella A."/>
            <person name="Solovyev V."/>
            <person name="Fawcett J.A."/>
            <person name="Sterck L."/>
            <person name="Vandepoele K."/>
            <person name="Grando S.M."/>
            <person name="Toppo S."/>
            <person name="Moser C."/>
            <person name="Lanchbury J."/>
            <person name="Bogden R."/>
            <person name="Skolnick M."/>
            <person name="Sgaramella V."/>
            <person name="Bhatnagar S.K."/>
            <person name="Fontana P."/>
            <person name="Gutin A."/>
            <person name="Van de Peer Y."/>
            <person name="Salamini F."/>
            <person name="Viola R."/>
        </authorList>
    </citation>
    <scope>NUCLEOTIDE SEQUENCE</scope>
</reference>
<dbReference type="AlphaFoldDB" id="A5BFK3"/>
<accession>A5BFK3</accession>
<protein>
    <submittedName>
        <fullName evidence="1">Uncharacterized protein</fullName>
    </submittedName>
</protein>